<dbReference type="RefSeq" id="WP_187722002.1">
    <property type="nucleotide sequence ID" value="NZ_BAABBL010000003.1"/>
</dbReference>
<dbReference type="EMBL" id="CP060789">
    <property type="protein sequence ID" value="QNP56903.1"/>
    <property type="molecule type" value="Genomic_DNA"/>
</dbReference>
<dbReference type="SMART" id="SM00909">
    <property type="entry name" value="Germane"/>
    <property type="match status" value="1"/>
</dbReference>
<dbReference type="Pfam" id="PF10646">
    <property type="entry name" value="Germane"/>
    <property type="match status" value="1"/>
</dbReference>
<dbReference type="PROSITE" id="PS51257">
    <property type="entry name" value="PROKAR_LIPOPROTEIN"/>
    <property type="match status" value="1"/>
</dbReference>
<feature type="chain" id="PRO_5028952840" evidence="1">
    <location>
        <begin position="19"/>
        <end position="561"/>
    </location>
</feature>
<dbReference type="Proteomes" id="UP000516117">
    <property type="component" value="Chromosome"/>
</dbReference>
<dbReference type="KEGG" id="tdf:H9L22_06060"/>
<keyword evidence="4" id="KW-1185">Reference proteome</keyword>
<name>A0A7H0H8N7_9ACTN</name>
<evidence type="ECO:0000256" key="1">
    <source>
        <dbReference type="SAM" id="SignalP"/>
    </source>
</evidence>
<evidence type="ECO:0000313" key="4">
    <source>
        <dbReference type="Proteomes" id="UP000516117"/>
    </source>
</evidence>
<gene>
    <name evidence="3" type="ORF">H9L22_06060</name>
</gene>
<feature type="domain" description="GerMN" evidence="2">
    <location>
        <begin position="188"/>
        <end position="279"/>
    </location>
</feature>
<organism evidence="3 4">
    <name type="scientific">Tessaracoccus defluvii</name>
    <dbReference type="NCBI Taxonomy" id="1285901"/>
    <lineage>
        <taxon>Bacteria</taxon>
        <taxon>Bacillati</taxon>
        <taxon>Actinomycetota</taxon>
        <taxon>Actinomycetes</taxon>
        <taxon>Propionibacteriales</taxon>
        <taxon>Propionibacteriaceae</taxon>
        <taxon>Tessaracoccus</taxon>
    </lineage>
</organism>
<protein>
    <submittedName>
        <fullName evidence="3">GerMN domain-containing protein</fullName>
    </submittedName>
</protein>
<proteinExistence type="predicted"/>
<dbReference type="InterPro" id="IPR019606">
    <property type="entry name" value="GerMN"/>
</dbReference>
<keyword evidence="1" id="KW-0732">Signal</keyword>
<dbReference type="AlphaFoldDB" id="A0A7H0H8N7"/>
<reference evidence="3 4" key="1">
    <citation type="submission" date="2020-08" db="EMBL/GenBank/DDBJ databases">
        <title>Genome sequence of Tessaracoccus defluvii JCM 17540T.</title>
        <authorList>
            <person name="Hyun D.-W."/>
            <person name="Bae J.-W."/>
        </authorList>
    </citation>
    <scope>NUCLEOTIDE SEQUENCE [LARGE SCALE GENOMIC DNA]</scope>
    <source>
        <strain evidence="3 4">JCM 17540</strain>
    </source>
</reference>
<dbReference type="InterPro" id="IPR059026">
    <property type="entry name" value="LpqB_N"/>
</dbReference>
<sequence length="561" mass="59141">MKRWIAALLLALLTTGCATVPISGPVEEVPLSDRPGGIDIAPQPPATDVTPARLIEGFLQAMADPADDYAIARAYLTAEAGATWDTSTAVIYTGAVRADEGSAGIEGTTIGTLDPSGRFTSAPASMDFTFDLVREDGQWRIRSAPAGLMLSRYLFERYYERVPLYFVSRVGLHVAPDLVHLPESQLTPATVVDALLKGPPASLAGPVYSAIDSSVMLGDEGATIDSQGIVTVDLTGLEPKLGEQQRRLLGAQLLWTLTSLPRVTGLLVTQDGMPFALPGANAEGVVELAAQHVYQVLSRAVGADLFVIQGAEAGWLREDGMFEPFPTPAEVADIAVSADGETMAFIGTDRTSLTLGPVDGERVDVPTGLTQLRSPQFVLGTLWLLGDDEEGRTRLLTVDRLHQVSTVSLTVPQGSRLEGFAVSPTRTRMVMILGSQGERRLTTGTIVGTNQVSVSRPSPLPLTTPGGVQLVDVRSVAWPSETSIVVVAAAGLQSVYTAQADGSGVEEIGPLVGGVDDVTAQARLGGGSIAAHTESGAVWRYEARTRWTMVAEEITAIAFSG</sequence>
<dbReference type="SUPFAM" id="SSF63825">
    <property type="entry name" value="YWTD domain"/>
    <property type="match status" value="1"/>
</dbReference>
<evidence type="ECO:0000313" key="3">
    <source>
        <dbReference type="EMBL" id="QNP56903.1"/>
    </source>
</evidence>
<feature type="signal peptide" evidence="1">
    <location>
        <begin position="1"/>
        <end position="18"/>
    </location>
</feature>
<evidence type="ECO:0000259" key="2">
    <source>
        <dbReference type="SMART" id="SM00909"/>
    </source>
</evidence>
<accession>A0A7H0H8N7</accession>
<dbReference type="Pfam" id="PF25976">
    <property type="entry name" value="LpqB_N"/>
    <property type="match status" value="1"/>
</dbReference>